<dbReference type="Pfam" id="PF00072">
    <property type="entry name" value="Response_reg"/>
    <property type="match status" value="1"/>
</dbReference>
<keyword evidence="2" id="KW-0805">Transcription regulation</keyword>
<keyword evidence="1" id="KW-0902">Two-component regulatory system</keyword>
<dbReference type="Gene3D" id="3.40.50.2300">
    <property type="match status" value="1"/>
</dbReference>
<dbReference type="InterPro" id="IPR001789">
    <property type="entry name" value="Sig_transdc_resp-reg_receiver"/>
</dbReference>
<dbReference type="SUPFAM" id="SSF52172">
    <property type="entry name" value="CheY-like"/>
    <property type="match status" value="1"/>
</dbReference>
<keyword evidence="7" id="KW-1185">Reference proteome</keyword>
<dbReference type="EMBL" id="CAMAPE010000010">
    <property type="protein sequence ID" value="CAH9078662.1"/>
    <property type="molecule type" value="Genomic_DNA"/>
</dbReference>
<name>A0A9P1E4Z3_CUSEU</name>
<dbReference type="SMART" id="SM00448">
    <property type="entry name" value="REC"/>
    <property type="match status" value="1"/>
</dbReference>
<evidence type="ECO:0000256" key="4">
    <source>
        <dbReference type="PROSITE-ProRule" id="PRU00169"/>
    </source>
</evidence>
<dbReference type="PANTHER" id="PTHR43874:SF192">
    <property type="entry name" value="TWO-COMPONENT RESPONSE REGULATOR-LIKE APRR1"/>
    <property type="match status" value="1"/>
</dbReference>
<feature type="domain" description="Response regulatory" evidence="5">
    <location>
        <begin position="31"/>
        <end position="149"/>
    </location>
</feature>
<protein>
    <recommendedName>
        <fullName evidence="5">Response regulatory domain-containing protein</fullName>
    </recommendedName>
</protein>
<sequence>MGKGKSAMLSSNSIGNTTECKNVIADCSRVRVLLCDFNAESCGQVFQLLTQCSYQVAPVTSTAQMFDALKSEDPCMDIILTEIAILIANGSSIMSSIKQNVRLRHTSVIMMVTNEEVSLIGKGLGYGAADYLVKPLSIHQIKNLGIHIK</sequence>
<dbReference type="GO" id="GO:0009736">
    <property type="term" value="P:cytokinin-activated signaling pathway"/>
    <property type="evidence" value="ECO:0007669"/>
    <property type="project" value="InterPro"/>
</dbReference>
<reference evidence="6" key="1">
    <citation type="submission" date="2022-07" db="EMBL/GenBank/DDBJ databases">
        <authorList>
            <person name="Macas J."/>
            <person name="Novak P."/>
            <person name="Neumann P."/>
        </authorList>
    </citation>
    <scope>NUCLEOTIDE SEQUENCE</scope>
</reference>
<proteinExistence type="predicted"/>
<accession>A0A9P1E4Z3</accession>
<dbReference type="PROSITE" id="PS50110">
    <property type="entry name" value="RESPONSE_REGULATORY"/>
    <property type="match status" value="1"/>
</dbReference>
<dbReference type="InterPro" id="IPR045279">
    <property type="entry name" value="ARR-like"/>
</dbReference>
<dbReference type="Proteomes" id="UP001152484">
    <property type="component" value="Unassembled WGS sequence"/>
</dbReference>
<evidence type="ECO:0000256" key="2">
    <source>
        <dbReference type="ARBA" id="ARBA00023015"/>
    </source>
</evidence>
<comment type="caution">
    <text evidence="6">The sequence shown here is derived from an EMBL/GenBank/DDBJ whole genome shotgun (WGS) entry which is preliminary data.</text>
</comment>
<evidence type="ECO:0000259" key="5">
    <source>
        <dbReference type="PROSITE" id="PS50110"/>
    </source>
</evidence>
<dbReference type="PANTHER" id="PTHR43874">
    <property type="entry name" value="TWO-COMPONENT RESPONSE REGULATOR"/>
    <property type="match status" value="1"/>
</dbReference>
<evidence type="ECO:0000313" key="7">
    <source>
        <dbReference type="Proteomes" id="UP001152484"/>
    </source>
</evidence>
<gene>
    <name evidence="6" type="ORF">CEURO_LOCUS6884</name>
</gene>
<evidence type="ECO:0000313" key="6">
    <source>
        <dbReference type="EMBL" id="CAH9078662.1"/>
    </source>
</evidence>
<evidence type="ECO:0000256" key="1">
    <source>
        <dbReference type="ARBA" id="ARBA00023012"/>
    </source>
</evidence>
<evidence type="ECO:0000256" key="3">
    <source>
        <dbReference type="ARBA" id="ARBA00023163"/>
    </source>
</evidence>
<dbReference type="InterPro" id="IPR011006">
    <property type="entry name" value="CheY-like_superfamily"/>
</dbReference>
<comment type="caution">
    <text evidence="4">Lacks conserved residue(s) required for the propagation of feature annotation.</text>
</comment>
<keyword evidence="3" id="KW-0804">Transcription</keyword>
<dbReference type="AlphaFoldDB" id="A0A9P1E4Z3"/>
<dbReference type="GO" id="GO:0000160">
    <property type="term" value="P:phosphorelay signal transduction system"/>
    <property type="evidence" value="ECO:0007669"/>
    <property type="project" value="UniProtKB-KW"/>
</dbReference>
<dbReference type="OrthoDB" id="60033at2759"/>
<organism evidence="6 7">
    <name type="scientific">Cuscuta europaea</name>
    <name type="common">European dodder</name>
    <dbReference type="NCBI Taxonomy" id="41803"/>
    <lineage>
        <taxon>Eukaryota</taxon>
        <taxon>Viridiplantae</taxon>
        <taxon>Streptophyta</taxon>
        <taxon>Embryophyta</taxon>
        <taxon>Tracheophyta</taxon>
        <taxon>Spermatophyta</taxon>
        <taxon>Magnoliopsida</taxon>
        <taxon>eudicotyledons</taxon>
        <taxon>Gunneridae</taxon>
        <taxon>Pentapetalae</taxon>
        <taxon>asterids</taxon>
        <taxon>lamiids</taxon>
        <taxon>Solanales</taxon>
        <taxon>Convolvulaceae</taxon>
        <taxon>Cuscuteae</taxon>
        <taxon>Cuscuta</taxon>
        <taxon>Cuscuta subgen. Cuscuta</taxon>
    </lineage>
</organism>